<evidence type="ECO:0000256" key="1">
    <source>
        <dbReference type="ARBA" id="ARBA00008894"/>
    </source>
</evidence>
<dbReference type="InterPro" id="IPR002182">
    <property type="entry name" value="NB-ARC"/>
</dbReference>
<evidence type="ECO:0000313" key="9">
    <source>
        <dbReference type="Proteomes" id="UP001164776"/>
    </source>
</evidence>
<dbReference type="PANTHER" id="PTHR19338:SF45">
    <property type="entry name" value="RX N-TERMINAL DOMAIN-CONTAINING PROTEIN"/>
    <property type="match status" value="1"/>
</dbReference>
<dbReference type="Gene3D" id="3.40.50.300">
    <property type="entry name" value="P-loop containing nucleotide triphosphate hydrolases"/>
    <property type="match status" value="1"/>
</dbReference>
<comment type="caution">
    <text evidence="8">The sequence shown here is derived from an EMBL/GenBank/DDBJ whole genome shotgun (WGS) entry which is preliminary data.</text>
</comment>
<reference evidence="8 9" key="1">
    <citation type="submission" date="2022-10" db="EMBL/GenBank/DDBJ databases">
        <title>WGS assembly of Paspalum vaginatum 540-79.</title>
        <authorList>
            <person name="Sun G."/>
            <person name="Wase N."/>
            <person name="Shu S."/>
            <person name="Jenkins J."/>
            <person name="Zhou B."/>
            <person name="Torres-Rodriguez J."/>
            <person name="Chen C."/>
            <person name="Sandor L."/>
            <person name="Plott C."/>
            <person name="Yoshinga Y."/>
            <person name="Daum C."/>
            <person name="Qi P."/>
            <person name="Barry K."/>
            <person name="Lipzen A."/>
            <person name="Berry L."/>
            <person name="Pedersen C."/>
            <person name="Gottilla T."/>
            <person name="Foltz A."/>
            <person name="Yu H."/>
            <person name="O'Malley R."/>
            <person name="Zhang C."/>
            <person name="Devos K."/>
            <person name="Sigmon B."/>
            <person name="Yu B."/>
            <person name="Obata T."/>
            <person name="Schmutz J."/>
            <person name="Schnable J."/>
        </authorList>
    </citation>
    <scope>NUCLEOTIDE SEQUENCE [LARGE SCALE GENOMIC DNA]</scope>
    <source>
        <strain evidence="9">cv. 540-79</strain>
    </source>
</reference>
<dbReference type="PANTHER" id="PTHR19338">
    <property type="entry name" value="TRANSLOCASE OF INNER MITOCHONDRIAL MEMBRANE 13 HOMOLOG"/>
    <property type="match status" value="1"/>
</dbReference>
<evidence type="ECO:0000256" key="5">
    <source>
        <dbReference type="ARBA" id="ARBA00022821"/>
    </source>
</evidence>
<keyword evidence="2" id="KW-0433">Leucine-rich repeat</keyword>
<evidence type="ECO:0000256" key="2">
    <source>
        <dbReference type="ARBA" id="ARBA00022614"/>
    </source>
</evidence>
<protein>
    <recommendedName>
        <fullName evidence="10">NB-ARC domain-containing protein</fullName>
    </recommendedName>
</protein>
<evidence type="ECO:0008006" key="10">
    <source>
        <dbReference type="Google" id="ProtNLM"/>
    </source>
</evidence>
<evidence type="ECO:0000259" key="6">
    <source>
        <dbReference type="Pfam" id="PF00931"/>
    </source>
</evidence>
<dbReference type="InterPro" id="IPR042197">
    <property type="entry name" value="Apaf_helical"/>
</dbReference>
<dbReference type="PRINTS" id="PR00364">
    <property type="entry name" value="DISEASERSIST"/>
</dbReference>
<organism evidence="8 9">
    <name type="scientific">Paspalum vaginatum</name>
    <name type="common">seashore paspalum</name>
    <dbReference type="NCBI Taxonomy" id="158149"/>
    <lineage>
        <taxon>Eukaryota</taxon>
        <taxon>Viridiplantae</taxon>
        <taxon>Streptophyta</taxon>
        <taxon>Embryophyta</taxon>
        <taxon>Tracheophyta</taxon>
        <taxon>Spermatophyta</taxon>
        <taxon>Magnoliopsida</taxon>
        <taxon>Liliopsida</taxon>
        <taxon>Poales</taxon>
        <taxon>Poaceae</taxon>
        <taxon>PACMAD clade</taxon>
        <taxon>Panicoideae</taxon>
        <taxon>Andropogonodae</taxon>
        <taxon>Paspaleae</taxon>
        <taxon>Paspalinae</taxon>
        <taxon>Paspalum</taxon>
    </lineage>
</organism>
<evidence type="ECO:0000259" key="7">
    <source>
        <dbReference type="Pfam" id="PF18052"/>
    </source>
</evidence>
<evidence type="ECO:0000256" key="3">
    <source>
        <dbReference type="ARBA" id="ARBA00022737"/>
    </source>
</evidence>
<dbReference type="EMBL" id="MU629479">
    <property type="protein sequence ID" value="KAJ1256761.1"/>
    <property type="molecule type" value="Genomic_DNA"/>
</dbReference>
<dbReference type="Gene3D" id="1.20.5.4130">
    <property type="match status" value="1"/>
</dbReference>
<proteinExistence type="inferred from homology"/>
<feature type="non-terminal residue" evidence="8">
    <location>
        <position position="1"/>
    </location>
</feature>
<keyword evidence="3" id="KW-0677">Repeat</keyword>
<keyword evidence="5" id="KW-0611">Plant defense</keyword>
<dbReference type="AlphaFoldDB" id="A0A9W7XD52"/>
<dbReference type="InterPro" id="IPR041118">
    <property type="entry name" value="Rx_N"/>
</dbReference>
<dbReference type="Proteomes" id="UP001164776">
    <property type="component" value="Unassembled WGS sequence"/>
</dbReference>
<dbReference type="InterPro" id="IPR038005">
    <property type="entry name" value="RX-like_CC"/>
</dbReference>
<feature type="domain" description="NB-ARC" evidence="6">
    <location>
        <begin position="136"/>
        <end position="311"/>
    </location>
</feature>
<dbReference type="CDD" id="cd14798">
    <property type="entry name" value="RX-CC_like"/>
    <property type="match status" value="1"/>
</dbReference>
<dbReference type="Gene3D" id="1.10.8.430">
    <property type="entry name" value="Helical domain of apoptotic protease-activating factors"/>
    <property type="match status" value="1"/>
</dbReference>
<feature type="domain" description="Disease resistance N-terminal" evidence="7">
    <location>
        <begin position="1"/>
        <end position="52"/>
    </location>
</feature>
<evidence type="ECO:0000256" key="4">
    <source>
        <dbReference type="ARBA" id="ARBA00022741"/>
    </source>
</evidence>
<dbReference type="GO" id="GO:0043531">
    <property type="term" value="F:ADP binding"/>
    <property type="evidence" value="ECO:0007669"/>
    <property type="project" value="InterPro"/>
</dbReference>
<dbReference type="SUPFAM" id="SSF52540">
    <property type="entry name" value="P-loop containing nucleoside triphosphate hydrolases"/>
    <property type="match status" value="1"/>
</dbReference>
<gene>
    <name evidence="8" type="ORF">BS78_K312600</name>
</gene>
<name>A0A9W7XD52_9POAL</name>
<evidence type="ECO:0000313" key="8">
    <source>
        <dbReference type="EMBL" id="KAJ1256761.1"/>
    </source>
</evidence>
<dbReference type="GO" id="GO:0006952">
    <property type="term" value="P:defense response"/>
    <property type="evidence" value="ECO:0007669"/>
    <property type="project" value="UniProtKB-KW"/>
</dbReference>
<sequence>MESMEAALEAVSNLPAHQIDRLANIWVRDLKELCYDIEDSIDTFMVRLDAPGSATTKPHSFRRFFDRTIGLVTKAKTRHHIADDIQDIKKRIRDVADRRARYKLPDIVAQPDTTAIDPRLPALYEDAAKLVGIDGPVERLTNLLAQGPDAHKQQLMVVSIFSVGGLGKTTVANSVYQRLEGEFEYHAFVPVSLRPDLKNILSSILRKVSGRDYVNVEAWSPTDLINRIRETLEKKRYIILIDDVWDEASWAAIKCALIDNNLGSRVILTSRKSDVAKVSSSPIDGAMYELEPLSFENFKRLFCKRIFEENLEIHSELEEMSTKILKKCGALPLAIITISSM</sequence>
<accession>A0A9W7XD52</accession>
<comment type="similarity">
    <text evidence="1">Belongs to the disease resistance NB-LRR family.</text>
</comment>
<keyword evidence="9" id="KW-1185">Reference proteome</keyword>
<dbReference type="OrthoDB" id="692120at2759"/>
<dbReference type="InterPro" id="IPR027417">
    <property type="entry name" value="P-loop_NTPase"/>
</dbReference>
<dbReference type="Pfam" id="PF18052">
    <property type="entry name" value="Rx_N"/>
    <property type="match status" value="1"/>
</dbReference>
<dbReference type="Pfam" id="PF00931">
    <property type="entry name" value="NB-ARC"/>
    <property type="match status" value="1"/>
</dbReference>
<keyword evidence="4" id="KW-0547">Nucleotide-binding</keyword>